<dbReference type="InterPro" id="IPR004119">
    <property type="entry name" value="EcKL"/>
</dbReference>
<keyword evidence="3" id="KW-1185">Reference proteome</keyword>
<evidence type="ECO:0000259" key="1">
    <source>
        <dbReference type="SMART" id="SM00587"/>
    </source>
</evidence>
<organism evidence="2 3">
    <name type="scientific">Drosophila gunungcola</name>
    <name type="common">fruit fly</name>
    <dbReference type="NCBI Taxonomy" id="103775"/>
    <lineage>
        <taxon>Eukaryota</taxon>
        <taxon>Metazoa</taxon>
        <taxon>Ecdysozoa</taxon>
        <taxon>Arthropoda</taxon>
        <taxon>Hexapoda</taxon>
        <taxon>Insecta</taxon>
        <taxon>Pterygota</taxon>
        <taxon>Neoptera</taxon>
        <taxon>Endopterygota</taxon>
        <taxon>Diptera</taxon>
        <taxon>Brachycera</taxon>
        <taxon>Muscomorpha</taxon>
        <taxon>Ephydroidea</taxon>
        <taxon>Drosophilidae</taxon>
        <taxon>Drosophila</taxon>
        <taxon>Sophophora</taxon>
    </lineage>
</organism>
<reference evidence="2" key="1">
    <citation type="journal article" date="2023" name="Genome Biol. Evol.">
        <title>Long-read-based Genome Assembly of Drosophila gunungcola Reveals Fewer Chemosensory Genes in Flower-breeding Species.</title>
        <authorList>
            <person name="Negi A."/>
            <person name="Liao B.Y."/>
            <person name="Yeh S.D."/>
        </authorList>
    </citation>
    <scope>NUCLEOTIDE SEQUENCE</scope>
    <source>
        <strain evidence="2">Sukarami</strain>
    </source>
</reference>
<evidence type="ECO:0000313" key="3">
    <source>
        <dbReference type="Proteomes" id="UP001059596"/>
    </source>
</evidence>
<accession>A0A9P9YXY1</accession>
<gene>
    <name evidence="2" type="ORF">M5D96_001338</name>
</gene>
<proteinExistence type="predicted"/>
<sequence>MPDNSNKFCASNDVRIPAWINEAYFKRLLKREFREFRRILNLSIIPATPPGETYTSLLMRIVIDIEMKDGFSQQKSYIVKTMLDDARGNGGFVNTLNIFPKEKMMYDTIIPQLELLYEQAGLSVKFAPKCHWSEEINGRICMVQEDLQTKKYRNISRLKGFDLAQMQRVLEKLAEFHAASAVWRQRNGDFSEEFQRIYLPANYNRSKSYQARIQSYKTAMASWGLQDHEHYVSRIPTADQFVQAYARCYSTNPHEFKVLNHGDFWSSYFTTFTHLVFILLPVDTEASLVKLTQPGEEGDQFRSKVYTNPLYVRAALSIFPFLYRRGILDF</sequence>
<dbReference type="SUPFAM" id="SSF56112">
    <property type="entry name" value="Protein kinase-like (PK-like)"/>
    <property type="match status" value="1"/>
</dbReference>
<protein>
    <recommendedName>
        <fullName evidence="1">CHK kinase-like domain-containing protein</fullName>
    </recommendedName>
</protein>
<feature type="domain" description="CHK kinase-like" evidence="1">
    <location>
        <begin position="142"/>
        <end position="294"/>
    </location>
</feature>
<dbReference type="AlphaFoldDB" id="A0A9P9YXY1"/>
<dbReference type="Pfam" id="PF02958">
    <property type="entry name" value="EcKL"/>
    <property type="match status" value="1"/>
</dbReference>
<dbReference type="PANTHER" id="PTHR11012">
    <property type="entry name" value="PROTEIN KINASE-LIKE DOMAIN-CONTAINING"/>
    <property type="match status" value="1"/>
</dbReference>
<evidence type="ECO:0000313" key="2">
    <source>
        <dbReference type="EMBL" id="KAI8045159.1"/>
    </source>
</evidence>
<dbReference type="InterPro" id="IPR011009">
    <property type="entry name" value="Kinase-like_dom_sf"/>
</dbReference>
<dbReference type="SMART" id="SM00587">
    <property type="entry name" value="CHK"/>
    <property type="match status" value="1"/>
</dbReference>
<dbReference type="Proteomes" id="UP001059596">
    <property type="component" value="Chromosome 3R"/>
</dbReference>
<dbReference type="PANTHER" id="PTHR11012:SF6">
    <property type="entry name" value="CHK DOMAIN OV1-RELATED"/>
    <property type="match status" value="1"/>
</dbReference>
<dbReference type="EMBL" id="JAMKOV010000001">
    <property type="protein sequence ID" value="KAI8045159.1"/>
    <property type="molecule type" value="Genomic_DNA"/>
</dbReference>
<name>A0A9P9YXY1_9MUSC</name>
<dbReference type="InterPro" id="IPR015897">
    <property type="entry name" value="CHK_kinase-like"/>
</dbReference>
<comment type="caution">
    <text evidence="2">The sequence shown here is derived from an EMBL/GenBank/DDBJ whole genome shotgun (WGS) entry which is preliminary data.</text>
</comment>